<keyword evidence="2" id="KW-0732">Signal</keyword>
<dbReference type="AlphaFoldDB" id="A0A3N2GQW0"/>
<dbReference type="PROSITE" id="PS51257">
    <property type="entry name" value="PROKAR_LIPOPROTEIN"/>
    <property type="match status" value="1"/>
</dbReference>
<comment type="caution">
    <text evidence="3">The sequence shown here is derived from an EMBL/GenBank/DDBJ whole genome shotgun (WGS) entry which is preliminary data.</text>
</comment>
<name>A0A3N2GQW0_9PSEU</name>
<keyword evidence="4" id="KW-1185">Reference proteome</keyword>
<evidence type="ECO:0008006" key="5">
    <source>
        <dbReference type="Google" id="ProtNLM"/>
    </source>
</evidence>
<dbReference type="EMBL" id="RKHY01000001">
    <property type="protein sequence ID" value="ROS39016.1"/>
    <property type="molecule type" value="Genomic_DNA"/>
</dbReference>
<proteinExistence type="predicted"/>
<feature type="signal peptide" evidence="2">
    <location>
        <begin position="1"/>
        <end position="23"/>
    </location>
</feature>
<feature type="chain" id="PRO_5038815969" description="Lipoprotein" evidence="2">
    <location>
        <begin position="24"/>
        <end position="202"/>
    </location>
</feature>
<evidence type="ECO:0000313" key="3">
    <source>
        <dbReference type="EMBL" id="ROS39016.1"/>
    </source>
</evidence>
<feature type="compositionally biased region" description="Low complexity" evidence="1">
    <location>
        <begin position="30"/>
        <end position="62"/>
    </location>
</feature>
<gene>
    <name evidence="3" type="ORF">EDD35_1309</name>
</gene>
<dbReference type="GeneID" id="301842751"/>
<evidence type="ECO:0000256" key="1">
    <source>
        <dbReference type="SAM" id="MobiDB-lite"/>
    </source>
</evidence>
<protein>
    <recommendedName>
        <fullName evidence="5">Lipoprotein</fullName>
    </recommendedName>
</protein>
<feature type="region of interest" description="Disordered" evidence="1">
    <location>
        <begin position="24"/>
        <end position="63"/>
    </location>
</feature>
<accession>A0A3N2GQW0</accession>
<reference evidence="3 4" key="1">
    <citation type="submission" date="2018-11" db="EMBL/GenBank/DDBJ databases">
        <title>Sequencing the genomes of 1000 actinobacteria strains.</title>
        <authorList>
            <person name="Klenk H.-P."/>
        </authorList>
    </citation>
    <scope>NUCLEOTIDE SEQUENCE [LARGE SCALE GENOMIC DNA]</scope>
    <source>
        <strain evidence="3 4">DSM 44348</strain>
    </source>
</reference>
<dbReference type="RefSeq" id="WP_123683209.1">
    <property type="nucleotide sequence ID" value="NZ_RKHY01000001.1"/>
</dbReference>
<organism evidence="3 4">
    <name type="scientific">Amycolatopsis thermoflava</name>
    <dbReference type="NCBI Taxonomy" id="84480"/>
    <lineage>
        <taxon>Bacteria</taxon>
        <taxon>Bacillati</taxon>
        <taxon>Actinomycetota</taxon>
        <taxon>Actinomycetes</taxon>
        <taxon>Pseudonocardiales</taxon>
        <taxon>Pseudonocardiaceae</taxon>
        <taxon>Amycolatopsis</taxon>
        <taxon>Amycolatopsis methanolica group</taxon>
    </lineage>
</organism>
<dbReference type="Proteomes" id="UP000274843">
    <property type="component" value="Unassembled WGS sequence"/>
</dbReference>
<sequence>MKSTRIVAMPVLAAAVLALSACGGGDEEPSSPVTTTAATSSSAAPSSSAQAAPAGAAEKTAPGTKLKVGDRAVISWDKGTAAVTVTAVEAGDKAAMEQQYGDRAKGLTPYYIRYTVENVDGADHAFASSPHFGLAMADGGPTGVVITGELGSCTDDGAPKDFTTAGARYEACDLSATQDGAQIAGAEFDDDEYSDAPLIWTK</sequence>
<evidence type="ECO:0000313" key="4">
    <source>
        <dbReference type="Proteomes" id="UP000274843"/>
    </source>
</evidence>
<evidence type="ECO:0000256" key="2">
    <source>
        <dbReference type="SAM" id="SignalP"/>
    </source>
</evidence>